<dbReference type="AlphaFoldDB" id="A0A165WHS8"/>
<dbReference type="Proteomes" id="UP000076476">
    <property type="component" value="Unassembled WGS sequence"/>
</dbReference>
<evidence type="ECO:0000313" key="1">
    <source>
        <dbReference type="EMBL" id="KZN94991.1"/>
    </source>
</evidence>
<reference evidence="1 2" key="1">
    <citation type="submission" date="2016-04" db="EMBL/GenBank/DDBJ databases">
        <title>Draft genome sequence of Aeribacillus pallidus 8m3 from petroleum reservoir.</title>
        <authorList>
            <person name="Poltaraus A.B."/>
            <person name="Nazina T.N."/>
            <person name="Tourova T.P."/>
            <person name="Malakho S.M."/>
            <person name="Korshunova A.V."/>
            <person name="Sokolova D.S."/>
        </authorList>
    </citation>
    <scope>NUCLEOTIDE SEQUENCE [LARGE SCALE GENOMIC DNA]</scope>
    <source>
        <strain evidence="1 2">8m3</strain>
    </source>
</reference>
<organism evidence="1 2">
    <name type="scientific">Aeribacillus pallidus</name>
    <dbReference type="NCBI Taxonomy" id="33936"/>
    <lineage>
        <taxon>Bacteria</taxon>
        <taxon>Bacillati</taxon>
        <taxon>Bacillota</taxon>
        <taxon>Bacilli</taxon>
        <taxon>Bacillales</taxon>
        <taxon>Bacillaceae</taxon>
        <taxon>Aeribacillus</taxon>
    </lineage>
</organism>
<dbReference type="STRING" id="33936.AZI98_17070"/>
<evidence type="ECO:0000313" key="2">
    <source>
        <dbReference type="Proteomes" id="UP000076476"/>
    </source>
</evidence>
<name>A0A165WHS8_9BACI</name>
<protein>
    <submittedName>
        <fullName evidence="1">Uncharacterized protein</fullName>
    </submittedName>
</protein>
<comment type="caution">
    <text evidence="1">The sequence shown here is derived from an EMBL/GenBank/DDBJ whole genome shotgun (WGS) entry which is preliminary data.</text>
</comment>
<proteinExistence type="predicted"/>
<keyword evidence="2" id="KW-1185">Reference proteome</keyword>
<accession>A0A165WHS8</accession>
<sequence>MSSSISFIVKINNQKAFRAYRTFDMLHFSVSTLYLFHPKHLHRNNSLLIPIIGLHDIVAAMIQLLVQFQGCKSGCDD</sequence>
<dbReference type="EMBL" id="LWBR01000072">
    <property type="protein sequence ID" value="KZN94991.1"/>
    <property type="molecule type" value="Genomic_DNA"/>
</dbReference>
<gene>
    <name evidence="1" type="ORF">AZI98_17070</name>
</gene>